<dbReference type="AlphaFoldDB" id="A0A1W4X867"/>
<dbReference type="RefSeq" id="XP_018329031.1">
    <property type="nucleotide sequence ID" value="XM_018473529.2"/>
</dbReference>
<dbReference type="STRING" id="224129.A0A1W4X867"/>
<dbReference type="OrthoDB" id="8196265at2759"/>
<dbReference type="PANTHER" id="PTHR45749">
    <property type="match status" value="1"/>
</dbReference>
<dbReference type="GeneID" id="108739564"/>
<dbReference type="PANTHER" id="PTHR45749:SF28">
    <property type="entry name" value="ZINC FINGER MYM-TYPE PROTEIN 1-LIKE-RELATED"/>
    <property type="match status" value="1"/>
</dbReference>
<dbReference type="GO" id="GO:0046983">
    <property type="term" value="F:protein dimerization activity"/>
    <property type="evidence" value="ECO:0007669"/>
    <property type="project" value="InterPro"/>
</dbReference>
<evidence type="ECO:0000256" key="1">
    <source>
        <dbReference type="SAM" id="MobiDB-lite"/>
    </source>
</evidence>
<dbReference type="Pfam" id="PF05699">
    <property type="entry name" value="Dimer_Tnp_hAT"/>
    <property type="match status" value="1"/>
</dbReference>
<dbReference type="SUPFAM" id="SSF53098">
    <property type="entry name" value="Ribonuclease H-like"/>
    <property type="match status" value="1"/>
</dbReference>
<proteinExistence type="predicted"/>
<gene>
    <name evidence="5 6" type="primary">LOC108739564</name>
</gene>
<feature type="compositionally biased region" description="Low complexity" evidence="1">
    <location>
        <begin position="17"/>
        <end position="28"/>
    </location>
</feature>
<dbReference type="RefSeq" id="XP_018329032.1">
    <property type="nucleotide sequence ID" value="XM_018473530.2"/>
</dbReference>
<sequence length="1137" mass="131611">MAKTSTERSRLHRLRKSQQAQAKRQAPKTGAQRVREYRARRKALKATAAIVNNPTSQIGDIAPGDMENYILKKDVLPHIFNCQNNGKSAENLHLTLSKGSCLSQRTEILEDSSVAHPESLNSEEIDENQSFNIISEKDQDEDKLDTVAIGNKRKRSCSVEFTAEGLGHTLECKSFTFERNLGIENDEEFHFKSLNADLENCHENIQDVTAVDSEQRDCSTKVIIESIDVNLESKTSKVDKKDAAENKNDEELDSENFAVNLGNGRKRCLIEWSHEEKDVMEKYFCRHIKLRIAPTKQEVLQIIKLYPKIFKDIKWDAIQAYVCNKYNPKNQKIALSPVYTGSIKVESDCIPFESVQRKENDYIYPFLHIDIKEEPTHLIDPLLEENISEIKIKEELKIITECEGEEDKIAVSPPSSPINDIVRNLLETPFNQWKDNDKCEILQNGRPTNKLSICAKKEIKKTGKSYNINFKSVWFKEYLWLCSSTVLEKLFCWPCLLFSNKNSVWNKEGFSDLLNITRALRKHADSVEHLKSELMLRNFDKNQSMSQNSVNFRLFKIQFNEHVRLNRLLLHVVIDAVLYLGKQHLAFRDHDDSIDPINQGNFKELLSLLLIRSPIEIRNQYEKIKNVFTGDCQSIENDLIGCISEYINDYVTTEISESNFFSIEVDDATDITQSSQCSLIIRLVNSEGKLVERFMGFHDVSADRTSDMLYNILHTILEQFNYEHKLVGQCYDGSSVMSGHLNTLQKKIKDKAPQAVFVHCVVHHLNLVLQQSLVKILSCRLFFASVSGISSFFKDSENSSYTHNSTSPTVPKTRWSCHSKLLNVIIEDWNKLKDVFEFIVTCEQSDKKSIQPAKGFLNDMNSFEFTFLAVVFNEIFCSFDILYDILRKRSLDIIYCMSEVKKTCEILRGKRTDEVFNTLFLKTIALTEFNTKTSVKRKDVDFDQDQIKTKCQVQFFEILDHILMEMDVRFQDCEKIKFVCLIDTTQFERYKSCFPSEALQNLQFHYPNIFTKMQRLRNELSLIYADENYRSKTTLEVFEQLHENKDTFTETFKLFSLVLTIPSTGVSVERSFSCLARIKTYSRSTMSTSQKKLLSLANISIQKELLLDIMKKQPFYEDIIDKFASLNDRKINLIYKK</sequence>
<organism evidence="4 6">
    <name type="scientific">Agrilus planipennis</name>
    <name type="common">Emerald ash borer</name>
    <name type="synonym">Agrilus marcopoli</name>
    <dbReference type="NCBI Taxonomy" id="224129"/>
    <lineage>
        <taxon>Eukaryota</taxon>
        <taxon>Metazoa</taxon>
        <taxon>Ecdysozoa</taxon>
        <taxon>Arthropoda</taxon>
        <taxon>Hexapoda</taxon>
        <taxon>Insecta</taxon>
        <taxon>Pterygota</taxon>
        <taxon>Neoptera</taxon>
        <taxon>Endopterygota</taxon>
        <taxon>Coleoptera</taxon>
        <taxon>Polyphaga</taxon>
        <taxon>Elateriformia</taxon>
        <taxon>Buprestoidea</taxon>
        <taxon>Buprestidae</taxon>
        <taxon>Agrilinae</taxon>
        <taxon>Agrilus</taxon>
    </lineage>
</organism>
<feature type="domain" description="DUF4371" evidence="3">
    <location>
        <begin position="566"/>
        <end position="742"/>
    </location>
</feature>
<evidence type="ECO:0000313" key="6">
    <source>
        <dbReference type="RefSeq" id="XP_018329032.1"/>
    </source>
</evidence>
<dbReference type="InterPro" id="IPR008906">
    <property type="entry name" value="HATC_C_dom"/>
</dbReference>
<name>A0A1W4X867_AGRPL</name>
<evidence type="ECO:0000259" key="3">
    <source>
        <dbReference type="Pfam" id="PF14291"/>
    </source>
</evidence>
<evidence type="ECO:0000313" key="5">
    <source>
        <dbReference type="RefSeq" id="XP_018329031.1"/>
    </source>
</evidence>
<accession>A0A1W4X867</accession>
<reference evidence="5 6" key="1">
    <citation type="submission" date="2025-04" db="UniProtKB">
        <authorList>
            <consortium name="RefSeq"/>
        </authorList>
    </citation>
    <scope>IDENTIFICATION</scope>
    <source>
        <tissue evidence="5 6">Entire body</tissue>
    </source>
</reference>
<evidence type="ECO:0000259" key="2">
    <source>
        <dbReference type="Pfam" id="PF05699"/>
    </source>
</evidence>
<dbReference type="InterPro" id="IPR012337">
    <property type="entry name" value="RNaseH-like_sf"/>
</dbReference>
<dbReference type="Pfam" id="PF14291">
    <property type="entry name" value="DUF4371"/>
    <property type="match status" value="1"/>
</dbReference>
<keyword evidence="4" id="KW-1185">Reference proteome</keyword>
<feature type="domain" description="HAT C-terminal dimerisation" evidence="2">
    <location>
        <begin position="1028"/>
        <end position="1098"/>
    </location>
</feature>
<dbReference type="KEGG" id="apln:108739564"/>
<evidence type="ECO:0000313" key="4">
    <source>
        <dbReference type="Proteomes" id="UP000192223"/>
    </source>
</evidence>
<protein>
    <submittedName>
        <fullName evidence="5 6">Zinc finger MYM-type protein 1 isoform X1</fullName>
    </submittedName>
</protein>
<dbReference type="Proteomes" id="UP000192223">
    <property type="component" value="Unplaced"/>
</dbReference>
<dbReference type="InterPro" id="IPR025398">
    <property type="entry name" value="DUF4371"/>
</dbReference>
<feature type="region of interest" description="Disordered" evidence="1">
    <location>
        <begin position="1"/>
        <end position="33"/>
    </location>
</feature>